<proteinExistence type="predicted"/>
<accession>A0A139N2P5</accession>
<comment type="caution">
    <text evidence="2">The sequence shown here is derived from an EMBL/GenBank/DDBJ whole genome shotgun (WGS) entry which is preliminary data.</text>
</comment>
<keyword evidence="1" id="KW-0472">Membrane</keyword>
<dbReference type="PATRIC" id="fig|1302.21.peg.1771"/>
<dbReference type="EMBL" id="LQRC01000218">
    <property type="protein sequence ID" value="KXT70298.1"/>
    <property type="molecule type" value="Genomic_DNA"/>
</dbReference>
<dbReference type="Proteomes" id="UP000070096">
    <property type="component" value="Unassembled WGS sequence"/>
</dbReference>
<feature type="transmembrane region" description="Helical" evidence="1">
    <location>
        <begin position="147"/>
        <end position="172"/>
    </location>
</feature>
<sequence>MTRTEYLAQLDKYLKKLPRHDYQEAMDYFVEYFDEAGPENEAQVIAELGSPREAAHEIMVNLLDKIIEEDEPKNTKNVIQIAILSILAAPLAIPLALVVAILVFVFFFLIGVFAFVLAVGSFAFFVFGISSIWDSLTISLGVSIPSFLLTIGISLLGFGLSAFCALGVSPLIQFTKNNFIKLAKRLSKKGARHA</sequence>
<organism evidence="2 3">
    <name type="scientific">Streptococcus gordonii</name>
    <dbReference type="NCBI Taxonomy" id="1302"/>
    <lineage>
        <taxon>Bacteria</taxon>
        <taxon>Bacillati</taxon>
        <taxon>Bacillota</taxon>
        <taxon>Bacilli</taxon>
        <taxon>Lactobacillales</taxon>
        <taxon>Streptococcaceae</taxon>
        <taxon>Streptococcus</taxon>
    </lineage>
</organism>
<reference evidence="2 3" key="1">
    <citation type="submission" date="2016-01" db="EMBL/GenBank/DDBJ databases">
        <title>Highly variable Streptococcus oralis are common among viridans streptococci isolated from primates.</title>
        <authorList>
            <person name="Denapaite D."/>
            <person name="Rieger M."/>
            <person name="Koendgen S."/>
            <person name="Brueckner R."/>
            <person name="Ochigava I."/>
            <person name="Kappeler P."/>
            <person name="Maetz-Rensing K."/>
            <person name="Leendertz F."/>
            <person name="Hakenbeck R."/>
        </authorList>
    </citation>
    <scope>NUCLEOTIDE SEQUENCE [LARGE SCALE GENOMIC DNA]</scope>
    <source>
        <strain evidence="2 3">DD07</strain>
    </source>
</reference>
<evidence type="ECO:0000313" key="3">
    <source>
        <dbReference type="Proteomes" id="UP000070096"/>
    </source>
</evidence>
<dbReference type="Pfam" id="PF22564">
    <property type="entry name" value="HAAS"/>
    <property type="match status" value="1"/>
</dbReference>
<name>A0A139N2P5_STRGN</name>
<gene>
    <name evidence="2" type="ORF">SGODD07_01594</name>
</gene>
<keyword evidence="1" id="KW-0812">Transmembrane</keyword>
<protein>
    <submittedName>
        <fullName evidence="2">Putative integral membrane protein</fullName>
    </submittedName>
</protein>
<dbReference type="RefSeq" id="WP_008808093.1">
    <property type="nucleotide sequence ID" value="NZ_CABKOS010000005.1"/>
</dbReference>
<dbReference type="AlphaFoldDB" id="A0A139N2P5"/>
<evidence type="ECO:0000256" key="1">
    <source>
        <dbReference type="SAM" id="Phobius"/>
    </source>
</evidence>
<keyword evidence="1" id="KW-1133">Transmembrane helix</keyword>
<feature type="transmembrane region" description="Helical" evidence="1">
    <location>
        <begin position="78"/>
        <end position="99"/>
    </location>
</feature>
<evidence type="ECO:0000313" key="2">
    <source>
        <dbReference type="EMBL" id="KXT70298.1"/>
    </source>
</evidence>
<feature type="transmembrane region" description="Helical" evidence="1">
    <location>
        <begin position="106"/>
        <end position="127"/>
    </location>
</feature>